<organism evidence="1 2">
    <name type="scientific">Heterodera trifolii</name>
    <dbReference type="NCBI Taxonomy" id="157864"/>
    <lineage>
        <taxon>Eukaryota</taxon>
        <taxon>Metazoa</taxon>
        <taxon>Ecdysozoa</taxon>
        <taxon>Nematoda</taxon>
        <taxon>Chromadorea</taxon>
        <taxon>Rhabditida</taxon>
        <taxon>Tylenchina</taxon>
        <taxon>Tylenchomorpha</taxon>
        <taxon>Tylenchoidea</taxon>
        <taxon>Heteroderidae</taxon>
        <taxon>Heteroderinae</taxon>
        <taxon>Heterodera</taxon>
    </lineage>
</organism>
<comment type="caution">
    <text evidence="1">The sequence shown here is derived from an EMBL/GenBank/DDBJ whole genome shotgun (WGS) entry which is preliminary data.</text>
</comment>
<dbReference type="EMBL" id="JBICBT010001397">
    <property type="protein sequence ID" value="KAL3069158.1"/>
    <property type="molecule type" value="Genomic_DNA"/>
</dbReference>
<sequence length="242" mass="27269">MASQSNSVCTTLSNGIKNHSLDNKQQLLDGVAKLNFDNIVNDQTISEESRAQIEQLSFLLKLAANIIENSMVPQIDNAAEMERRRSVVATGLPESVSDTPSERVAEDHNNVTPLLDQLGVECPVTSYRMGNRAPNGRPRPLKIVLAASKFQRTIITQWSKKRAELRKNPQMQRLNLRESLTPEQLSARREMQKECTAKRTQTGQDWIIYNDRLILRDDIKGKNNALFPPTISLITNVHPSKN</sequence>
<protein>
    <submittedName>
        <fullName evidence="1">Uncharacterized protein</fullName>
    </submittedName>
</protein>
<name>A0ABD2HZ86_9BILA</name>
<evidence type="ECO:0000313" key="2">
    <source>
        <dbReference type="Proteomes" id="UP001620626"/>
    </source>
</evidence>
<gene>
    <name evidence="1" type="ORF">niasHT_034388</name>
</gene>
<accession>A0ABD2HZ86</accession>
<reference evidence="1 2" key="1">
    <citation type="submission" date="2024-10" db="EMBL/GenBank/DDBJ databases">
        <authorList>
            <person name="Kim D."/>
        </authorList>
    </citation>
    <scope>NUCLEOTIDE SEQUENCE [LARGE SCALE GENOMIC DNA]</scope>
    <source>
        <strain evidence="1">BH-2024</strain>
    </source>
</reference>
<keyword evidence="2" id="KW-1185">Reference proteome</keyword>
<dbReference type="AlphaFoldDB" id="A0ABD2HZ86"/>
<dbReference type="Proteomes" id="UP001620626">
    <property type="component" value="Unassembled WGS sequence"/>
</dbReference>
<evidence type="ECO:0000313" key="1">
    <source>
        <dbReference type="EMBL" id="KAL3069158.1"/>
    </source>
</evidence>
<proteinExistence type="predicted"/>